<dbReference type="PANTHER" id="PTHR47506">
    <property type="entry name" value="TRANSCRIPTIONAL REGULATORY PROTEIN"/>
    <property type="match status" value="1"/>
</dbReference>
<dbReference type="Proteomes" id="UP000245765">
    <property type="component" value="Unassembled WGS sequence"/>
</dbReference>
<evidence type="ECO:0000313" key="7">
    <source>
        <dbReference type="Proteomes" id="UP000245765"/>
    </source>
</evidence>
<feature type="domain" description="HTH tetR-type" evidence="5">
    <location>
        <begin position="6"/>
        <end position="66"/>
    </location>
</feature>
<dbReference type="Gene3D" id="1.10.10.60">
    <property type="entry name" value="Homeodomain-like"/>
    <property type="match status" value="1"/>
</dbReference>
<dbReference type="PROSITE" id="PS01081">
    <property type="entry name" value="HTH_TETR_1"/>
    <property type="match status" value="1"/>
</dbReference>
<keyword evidence="2 4" id="KW-0238">DNA-binding</keyword>
<sequence>MARPRAFDETAALDAATDCFWRSGYAATSVRDLGAAMGLGAPSLYNAFGDKHALFTRCLDRYLDGNMRARIRRLESTLPPRAAIERFLEEVVARSLADPRGCLLVNTALEVAPHDAAIAELVADRLSELEGFFHRCLSVGQRDGTIAARRPARDVARLLLTTIMGLRVLARAHPEPALLKGAARQALSLLDPAAPD</sequence>
<dbReference type="SUPFAM" id="SSF46689">
    <property type="entry name" value="Homeodomain-like"/>
    <property type="match status" value="1"/>
</dbReference>
<organism evidence="6 7">
    <name type="scientific">Falsiroseomonas bella</name>
    <dbReference type="NCBI Taxonomy" id="2184016"/>
    <lineage>
        <taxon>Bacteria</taxon>
        <taxon>Pseudomonadati</taxon>
        <taxon>Pseudomonadota</taxon>
        <taxon>Alphaproteobacteria</taxon>
        <taxon>Acetobacterales</taxon>
        <taxon>Roseomonadaceae</taxon>
        <taxon>Falsiroseomonas</taxon>
    </lineage>
</organism>
<keyword evidence="1" id="KW-0805">Transcription regulation</keyword>
<dbReference type="Pfam" id="PF16925">
    <property type="entry name" value="TetR_C_13"/>
    <property type="match status" value="1"/>
</dbReference>
<comment type="caution">
    <text evidence="6">The sequence shown here is derived from an EMBL/GenBank/DDBJ whole genome shotgun (WGS) entry which is preliminary data.</text>
</comment>
<reference evidence="7" key="1">
    <citation type="submission" date="2018-05" db="EMBL/GenBank/DDBJ databases">
        <authorList>
            <person name="Du Z."/>
            <person name="Wang X."/>
        </authorList>
    </citation>
    <scope>NUCLEOTIDE SEQUENCE [LARGE SCALE GENOMIC DNA]</scope>
    <source>
        <strain evidence="7">CQN31</strain>
    </source>
</reference>
<protein>
    <submittedName>
        <fullName evidence="6">TetR family transcriptional regulator</fullName>
    </submittedName>
</protein>
<dbReference type="EMBL" id="QGNA01000003">
    <property type="protein sequence ID" value="PWS36312.1"/>
    <property type="molecule type" value="Genomic_DNA"/>
</dbReference>
<gene>
    <name evidence="6" type="ORF">DFH01_14135</name>
</gene>
<evidence type="ECO:0000256" key="1">
    <source>
        <dbReference type="ARBA" id="ARBA00023015"/>
    </source>
</evidence>
<dbReference type="InterPro" id="IPR036271">
    <property type="entry name" value="Tet_transcr_reg_TetR-rel_C_sf"/>
</dbReference>
<dbReference type="RefSeq" id="WP_109871105.1">
    <property type="nucleotide sequence ID" value="NZ_QGNA01000003.1"/>
</dbReference>
<dbReference type="Gene3D" id="1.10.357.10">
    <property type="entry name" value="Tetracycline Repressor, domain 2"/>
    <property type="match status" value="1"/>
</dbReference>
<dbReference type="AlphaFoldDB" id="A0A317FD50"/>
<dbReference type="SUPFAM" id="SSF48498">
    <property type="entry name" value="Tetracyclin repressor-like, C-terminal domain"/>
    <property type="match status" value="1"/>
</dbReference>
<proteinExistence type="predicted"/>
<dbReference type="Pfam" id="PF00440">
    <property type="entry name" value="TetR_N"/>
    <property type="match status" value="1"/>
</dbReference>
<name>A0A317FD50_9PROT</name>
<dbReference type="GO" id="GO:0003677">
    <property type="term" value="F:DNA binding"/>
    <property type="evidence" value="ECO:0007669"/>
    <property type="project" value="UniProtKB-UniRule"/>
</dbReference>
<feature type="DNA-binding region" description="H-T-H motif" evidence="4">
    <location>
        <begin position="29"/>
        <end position="48"/>
    </location>
</feature>
<dbReference type="OrthoDB" id="9795242at2"/>
<dbReference type="InterPro" id="IPR023772">
    <property type="entry name" value="DNA-bd_HTH_TetR-type_CS"/>
</dbReference>
<accession>A0A317FD50</accession>
<evidence type="ECO:0000259" key="5">
    <source>
        <dbReference type="PROSITE" id="PS50977"/>
    </source>
</evidence>
<evidence type="ECO:0000256" key="4">
    <source>
        <dbReference type="PROSITE-ProRule" id="PRU00335"/>
    </source>
</evidence>
<dbReference type="PROSITE" id="PS50977">
    <property type="entry name" value="HTH_TETR_2"/>
    <property type="match status" value="1"/>
</dbReference>
<evidence type="ECO:0000313" key="6">
    <source>
        <dbReference type="EMBL" id="PWS36312.1"/>
    </source>
</evidence>
<evidence type="ECO:0000256" key="2">
    <source>
        <dbReference type="ARBA" id="ARBA00023125"/>
    </source>
</evidence>
<dbReference type="InterPro" id="IPR011075">
    <property type="entry name" value="TetR_C"/>
</dbReference>
<dbReference type="PANTHER" id="PTHR47506:SF1">
    <property type="entry name" value="HTH-TYPE TRANSCRIPTIONAL REGULATOR YJDC"/>
    <property type="match status" value="1"/>
</dbReference>
<evidence type="ECO:0000256" key="3">
    <source>
        <dbReference type="ARBA" id="ARBA00023163"/>
    </source>
</evidence>
<keyword evidence="3" id="KW-0804">Transcription</keyword>
<dbReference type="InterPro" id="IPR001647">
    <property type="entry name" value="HTH_TetR"/>
</dbReference>
<dbReference type="InterPro" id="IPR009057">
    <property type="entry name" value="Homeodomain-like_sf"/>
</dbReference>
<keyword evidence="7" id="KW-1185">Reference proteome</keyword>